<dbReference type="NCBIfam" id="TIGR01498">
    <property type="entry name" value="folK"/>
    <property type="match status" value="1"/>
</dbReference>
<evidence type="ECO:0000256" key="3">
    <source>
        <dbReference type="ARBA" id="ARBA00022679"/>
    </source>
</evidence>
<evidence type="ECO:0000256" key="5">
    <source>
        <dbReference type="ARBA" id="ARBA00022777"/>
    </source>
</evidence>
<dbReference type="InterPro" id="IPR035907">
    <property type="entry name" value="Hppk_sf"/>
</dbReference>
<dbReference type="GO" id="GO:0005524">
    <property type="term" value="F:ATP binding"/>
    <property type="evidence" value="ECO:0007669"/>
    <property type="project" value="UniProtKB-KW"/>
</dbReference>
<protein>
    <recommendedName>
        <fullName evidence="2">2-amino-4-hydroxy-6-hydroxymethyldihydropteridine diphosphokinase</fullName>
        <ecNumber evidence="2">2.7.6.3</ecNumber>
    </recommendedName>
</protein>
<dbReference type="RefSeq" id="WP_107190410.1">
    <property type="nucleotide sequence ID" value="NZ_PYMN01000014.1"/>
</dbReference>
<dbReference type="Pfam" id="PF01288">
    <property type="entry name" value="HPPK"/>
    <property type="match status" value="1"/>
</dbReference>
<evidence type="ECO:0000313" key="9">
    <source>
        <dbReference type="EMBL" id="PSU22514.1"/>
    </source>
</evidence>
<evidence type="ECO:0000256" key="6">
    <source>
        <dbReference type="ARBA" id="ARBA00022840"/>
    </source>
</evidence>
<keyword evidence="3" id="KW-0808">Transferase</keyword>
<name>A0A2T3JLX0_PHOPO</name>
<dbReference type="GO" id="GO:0003848">
    <property type="term" value="F:2-amino-4-hydroxy-6-hydroxymethyldihydropteridine diphosphokinase activity"/>
    <property type="evidence" value="ECO:0007669"/>
    <property type="project" value="UniProtKB-EC"/>
</dbReference>
<reference evidence="11 12" key="1">
    <citation type="submission" date="2018-03" db="EMBL/GenBank/DDBJ databases">
        <title>Whole genome sequencing of Histamine producing bacteria.</title>
        <authorList>
            <person name="Butler K."/>
        </authorList>
    </citation>
    <scope>NUCLEOTIDE SEQUENCE [LARGE SCALE GENOMIC DNA]</scope>
    <source>
        <strain evidence="10 12">FS-6.1</strain>
        <strain evidence="9 11">FS-6.2</strain>
    </source>
</reference>
<gene>
    <name evidence="10" type="primary">folK</name>
    <name evidence="10" type="ORF">C9J18_14940</name>
    <name evidence="9" type="ORF">CTM96_16205</name>
</gene>
<dbReference type="EC" id="2.7.6.3" evidence="2"/>
<dbReference type="CDD" id="cd00483">
    <property type="entry name" value="HPPK"/>
    <property type="match status" value="1"/>
</dbReference>
<comment type="caution">
    <text evidence="10">The sequence shown here is derived from an EMBL/GenBank/DDBJ whole genome shotgun (WGS) entry which is preliminary data.</text>
</comment>
<evidence type="ECO:0000256" key="1">
    <source>
        <dbReference type="ARBA" id="ARBA00005051"/>
    </source>
</evidence>
<dbReference type="GO" id="GO:0016301">
    <property type="term" value="F:kinase activity"/>
    <property type="evidence" value="ECO:0007669"/>
    <property type="project" value="UniProtKB-KW"/>
</dbReference>
<proteinExistence type="predicted"/>
<dbReference type="GO" id="GO:0046654">
    <property type="term" value="P:tetrahydrofolate biosynthetic process"/>
    <property type="evidence" value="ECO:0007669"/>
    <property type="project" value="UniProtKB-UniPathway"/>
</dbReference>
<organism evidence="10 12">
    <name type="scientific">Photobacterium phosphoreum</name>
    <dbReference type="NCBI Taxonomy" id="659"/>
    <lineage>
        <taxon>Bacteria</taxon>
        <taxon>Pseudomonadati</taxon>
        <taxon>Pseudomonadota</taxon>
        <taxon>Gammaproteobacteria</taxon>
        <taxon>Vibrionales</taxon>
        <taxon>Vibrionaceae</taxon>
        <taxon>Photobacterium</taxon>
    </lineage>
</organism>
<dbReference type="Proteomes" id="UP000241405">
    <property type="component" value="Unassembled WGS sequence"/>
</dbReference>
<dbReference type="EMBL" id="PYMP01000015">
    <property type="protein sequence ID" value="PSU50029.1"/>
    <property type="molecule type" value="Genomic_DNA"/>
</dbReference>
<dbReference type="Gene3D" id="3.30.70.560">
    <property type="entry name" value="7,8-Dihydro-6-hydroxymethylpterin-pyrophosphokinase HPPK"/>
    <property type="match status" value="1"/>
</dbReference>
<dbReference type="Proteomes" id="UP000241618">
    <property type="component" value="Unassembled WGS sequence"/>
</dbReference>
<evidence type="ECO:0000256" key="7">
    <source>
        <dbReference type="ARBA" id="ARBA00022909"/>
    </source>
</evidence>
<dbReference type="UniPathway" id="UPA00077">
    <property type="reaction ID" value="UER00155"/>
</dbReference>
<keyword evidence="4" id="KW-0547">Nucleotide-binding</keyword>
<evidence type="ECO:0000259" key="8">
    <source>
        <dbReference type="Pfam" id="PF01288"/>
    </source>
</evidence>
<keyword evidence="5 10" id="KW-0418">Kinase</keyword>
<dbReference type="PANTHER" id="PTHR43071:SF2">
    <property type="entry name" value="2-AMINO-4-HYDROXY-6-HYDROXYMETHYLDIHYDROPTERIDINE PYROPHOSPHOKINASE"/>
    <property type="match status" value="1"/>
</dbReference>
<accession>A0A2T3JLX0</accession>
<comment type="pathway">
    <text evidence="1">Cofactor biosynthesis; tetrahydrofolate biosynthesis; 2-amino-4-hydroxy-6-hydroxymethyl-7,8-dihydropteridine diphosphate from 7,8-dihydroneopterin triphosphate: step 4/4.</text>
</comment>
<dbReference type="InterPro" id="IPR000550">
    <property type="entry name" value="Hppk"/>
</dbReference>
<dbReference type="SUPFAM" id="SSF55083">
    <property type="entry name" value="6-hydroxymethyl-7,8-dihydropterin pyrophosphokinase, HPPK"/>
    <property type="match status" value="1"/>
</dbReference>
<evidence type="ECO:0000256" key="2">
    <source>
        <dbReference type="ARBA" id="ARBA00013253"/>
    </source>
</evidence>
<keyword evidence="7" id="KW-0289">Folate biosynthesis</keyword>
<evidence type="ECO:0000313" key="10">
    <source>
        <dbReference type="EMBL" id="PSU50029.1"/>
    </source>
</evidence>
<evidence type="ECO:0000256" key="4">
    <source>
        <dbReference type="ARBA" id="ARBA00022741"/>
    </source>
</evidence>
<keyword evidence="11" id="KW-1185">Reference proteome</keyword>
<evidence type="ECO:0000313" key="11">
    <source>
        <dbReference type="Proteomes" id="UP000241405"/>
    </source>
</evidence>
<dbReference type="GO" id="GO:0046656">
    <property type="term" value="P:folic acid biosynthetic process"/>
    <property type="evidence" value="ECO:0007669"/>
    <property type="project" value="UniProtKB-KW"/>
</dbReference>
<evidence type="ECO:0000313" key="12">
    <source>
        <dbReference type="Proteomes" id="UP000241618"/>
    </source>
</evidence>
<keyword evidence="6" id="KW-0067">ATP-binding</keyword>
<sequence>MITAYISIGSNVEREHYLPAGIAAVTQLATSWRMSRVFEAEPVGFDGNNFFNSVVEITTSLPLTVLQQSLKDIERQLGRPEAATKNQSRTIDLDILLYGNVISECSPTLPRSDLYKFAFVLWPMSELCPELVIPGQQHTIAELWQNFSPQQQLWPVELS</sequence>
<dbReference type="PANTHER" id="PTHR43071">
    <property type="entry name" value="2-AMINO-4-HYDROXY-6-HYDROXYMETHYLDIHYDROPTERIDINE PYROPHOSPHOKINASE"/>
    <property type="match status" value="1"/>
</dbReference>
<feature type="domain" description="7,8-dihydro-6-hydroxymethylpterin-pyrophosphokinase" evidence="8">
    <location>
        <begin position="5"/>
        <end position="129"/>
    </location>
</feature>
<dbReference type="AlphaFoldDB" id="A0A2T3JLX0"/>
<dbReference type="EMBL" id="PYMO01000020">
    <property type="protein sequence ID" value="PSU22514.1"/>
    <property type="molecule type" value="Genomic_DNA"/>
</dbReference>